<dbReference type="InterPro" id="IPR004843">
    <property type="entry name" value="Calcineurin-like_PHP"/>
</dbReference>
<keyword evidence="3" id="KW-1133">Transmembrane helix</keyword>
<dbReference type="GO" id="GO:0046872">
    <property type="term" value="F:metal ion binding"/>
    <property type="evidence" value="ECO:0007669"/>
    <property type="project" value="UniProtKB-KW"/>
</dbReference>
<evidence type="ECO:0000256" key="1">
    <source>
        <dbReference type="ARBA" id="ARBA00022723"/>
    </source>
</evidence>
<dbReference type="PANTHER" id="PTHR31302:SF31">
    <property type="entry name" value="PHOSPHODIESTERASE YAEI"/>
    <property type="match status" value="1"/>
</dbReference>
<evidence type="ECO:0000256" key="2">
    <source>
        <dbReference type="ARBA" id="ARBA00022801"/>
    </source>
</evidence>
<evidence type="ECO:0000256" key="3">
    <source>
        <dbReference type="SAM" id="Phobius"/>
    </source>
</evidence>
<reference evidence="5" key="1">
    <citation type="submission" date="2020-08" db="EMBL/GenBank/DDBJ databases">
        <title>Genome public.</title>
        <authorList>
            <person name="Liu C."/>
            <person name="Sun Q."/>
        </authorList>
    </citation>
    <scope>NUCLEOTIDE SEQUENCE</scope>
    <source>
        <strain evidence="5">BX21</strain>
    </source>
</reference>
<name>A0A926ESD4_9FIRM</name>
<dbReference type="SUPFAM" id="SSF56300">
    <property type="entry name" value="Metallo-dependent phosphatases"/>
    <property type="match status" value="1"/>
</dbReference>
<organism evidence="5 6">
    <name type="scientific">Paratissierella segnis</name>
    <dbReference type="NCBI Taxonomy" id="2763679"/>
    <lineage>
        <taxon>Bacteria</taxon>
        <taxon>Bacillati</taxon>
        <taxon>Bacillota</taxon>
        <taxon>Tissierellia</taxon>
        <taxon>Tissierellales</taxon>
        <taxon>Tissierellaceae</taxon>
        <taxon>Paratissierella</taxon>
    </lineage>
</organism>
<feature type="transmembrane region" description="Helical" evidence="3">
    <location>
        <begin position="6"/>
        <end position="22"/>
    </location>
</feature>
<dbReference type="Pfam" id="PF00149">
    <property type="entry name" value="Metallophos"/>
    <property type="match status" value="1"/>
</dbReference>
<dbReference type="Proteomes" id="UP000601171">
    <property type="component" value="Unassembled WGS sequence"/>
</dbReference>
<dbReference type="GO" id="GO:0009245">
    <property type="term" value="P:lipid A biosynthetic process"/>
    <property type="evidence" value="ECO:0007669"/>
    <property type="project" value="TreeGrafter"/>
</dbReference>
<proteinExistence type="predicted"/>
<dbReference type="GO" id="GO:0008758">
    <property type="term" value="F:UDP-2,3-diacylglucosamine hydrolase activity"/>
    <property type="evidence" value="ECO:0007669"/>
    <property type="project" value="TreeGrafter"/>
</dbReference>
<evidence type="ECO:0000313" key="6">
    <source>
        <dbReference type="Proteomes" id="UP000601171"/>
    </source>
</evidence>
<dbReference type="RefSeq" id="WP_262428240.1">
    <property type="nucleotide sequence ID" value="NZ_JACRTG010000003.1"/>
</dbReference>
<dbReference type="GO" id="GO:0016020">
    <property type="term" value="C:membrane"/>
    <property type="evidence" value="ECO:0007669"/>
    <property type="project" value="GOC"/>
</dbReference>
<sequence>MKTIKIVLIILFSIIFLYLYNYRQISQFYINKIKLSSKKLSKPLKITQITDFHSNELVNIDKLFKKINEFNPDIIAITGDLIDYKTRDLALAIEVIKRSKTVTEKVFFVSGNHEVNNKLENKLYAKLYNQGVVILDNKSEVINVEGNVLNVMGVHFYAEKSDFKKIFHDLNEDRYNLLLSHSPNRPIRFLDNRLDLILSGHTHGGQVRLPIIGAIISPGQGLFPKYDKGIFNFDNTILYIDSGLGNSMANIRLFNRIQITNIEILPN</sequence>
<keyword evidence="6" id="KW-1185">Reference proteome</keyword>
<keyword evidence="2" id="KW-0378">Hydrolase</keyword>
<accession>A0A926ESD4</accession>
<evidence type="ECO:0000313" key="5">
    <source>
        <dbReference type="EMBL" id="MBC8586776.1"/>
    </source>
</evidence>
<dbReference type="Gene3D" id="3.60.21.10">
    <property type="match status" value="1"/>
</dbReference>
<dbReference type="AlphaFoldDB" id="A0A926ESD4"/>
<keyword evidence="1" id="KW-0479">Metal-binding</keyword>
<keyword evidence="3" id="KW-0472">Membrane</keyword>
<keyword evidence="3" id="KW-0812">Transmembrane</keyword>
<protein>
    <submittedName>
        <fullName evidence="5">Metallophosphoesterase</fullName>
    </submittedName>
</protein>
<dbReference type="InterPro" id="IPR029052">
    <property type="entry name" value="Metallo-depent_PP-like"/>
</dbReference>
<evidence type="ECO:0000259" key="4">
    <source>
        <dbReference type="Pfam" id="PF00149"/>
    </source>
</evidence>
<dbReference type="PANTHER" id="PTHR31302">
    <property type="entry name" value="TRANSMEMBRANE PROTEIN WITH METALLOPHOSPHOESTERASE DOMAIN-RELATED"/>
    <property type="match status" value="1"/>
</dbReference>
<feature type="domain" description="Calcineurin-like phosphoesterase" evidence="4">
    <location>
        <begin position="44"/>
        <end position="204"/>
    </location>
</feature>
<dbReference type="InterPro" id="IPR051158">
    <property type="entry name" value="Metallophosphoesterase_sf"/>
</dbReference>
<gene>
    <name evidence="5" type="ORF">H8707_00785</name>
</gene>
<dbReference type="EMBL" id="JACRTG010000003">
    <property type="protein sequence ID" value="MBC8586776.1"/>
    <property type="molecule type" value="Genomic_DNA"/>
</dbReference>
<comment type="caution">
    <text evidence="5">The sequence shown here is derived from an EMBL/GenBank/DDBJ whole genome shotgun (WGS) entry which is preliminary data.</text>
</comment>